<comment type="caution">
    <text evidence="5">The sequence shown here is derived from an EMBL/GenBank/DDBJ whole genome shotgun (WGS) entry which is preliminary data.</text>
</comment>
<dbReference type="InterPro" id="IPR036388">
    <property type="entry name" value="WH-like_DNA-bd_sf"/>
</dbReference>
<dbReference type="AlphaFoldDB" id="L9WYQ8"/>
<accession>L9WYQ8</accession>
<dbReference type="eggNOG" id="arCOG02274">
    <property type="taxonomic scope" value="Archaea"/>
</dbReference>
<evidence type="ECO:0000256" key="1">
    <source>
        <dbReference type="ARBA" id="ARBA00023015"/>
    </source>
</evidence>
<dbReference type="OrthoDB" id="27447at2157"/>
<organism evidence="5 6">
    <name type="scientific">Natronococcus amylolyticus DSM 10524</name>
    <dbReference type="NCBI Taxonomy" id="1227497"/>
    <lineage>
        <taxon>Archaea</taxon>
        <taxon>Methanobacteriati</taxon>
        <taxon>Methanobacteriota</taxon>
        <taxon>Stenosarchaea group</taxon>
        <taxon>Halobacteria</taxon>
        <taxon>Halobacteriales</taxon>
        <taxon>Natrialbaceae</taxon>
        <taxon>Natronococcus</taxon>
    </lineage>
</organism>
<dbReference type="EMBL" id="AOIB01000036">
    <property type="protein sequence ID" value="ELY54620.1"/>
    <property type="molecule type" value="Genomic_DNA"/>
</dbReference>
<dbReference type="PANTHER" id="PTHR34236:SF1">
    <property type="entry name" value="DIMETHYL SULFOXIDE REDUCTASE TRANSCRIPTIONAL ACTIVATOR"/>
    <property type="match status" value="1"/>
</dbReference>
<evidence type="ECO:0000259" key="4">
    <source>
        <dbReference type="Pfam" id="PF24280"/>
    </source>
</evidence>
<keyword evidence="2" id="KW-0804">Transcription</keyword>
<keyword evidence="6" id="KW-1185">Reference proteome</keyword>
<dbReference type="Gene3D" id="1.10.10.10">
    <property type="entry name" value="Winged helix-like DNA-binding domain superfamily/Winged helix DNA-binding domain"/>
    <property type="match status" value="1"/>
</dbReference>
<feature type="domain" description="HTH bat-type" evidence="3">
    <location>
        <begin position="157"/>
        <end position="208"/>
    </location>
</feature>
<dbReference type="InterPro" id="IPR013324">
    <property type="entry name" value="RNA_pol_sigma_r3/r4-like"/>
</dbReference>
<dbReference type="STRING" id="1227497.C491_18499"/>
<evidence type="ECO:0000256" key="2">
    <source>
        <dbReference type="ARBA" id="ARBA00023163"/>
    </source>
</evidence>
<dbReference type="RefSeq" id="WP_005558933.1">
    <property type="nucleotide sequence ID" value="NZ_AOIB01000036.1"/>
</dbReference>
<feature type="domain" description="HVO-A0563 N-terminal" evidence="4">
    <location>
        <begin position="3"/>
        <end position="147"/>
    </location>
</feature>
<dbReference type="InterPro" id="IPR007050">
    <property type="entry name" value="HTH_bacterioopsin"/>
</dbReference>
<keyword evidence="1" id="KW-0805">Transcription regulation</keyword>
<dbReference type="Proteomes" id="UP000011688">
    <property type="component" value="Unassembled WGS sequence"/>
</dbReference>
<dbReference type="SUPFAM" id="SSF88659">
    <property type="entry name" value="Sigma3 and sigma4 domains of RNA polymerase sigma factors"/>
    <property type="match status" value="1"/>
</dbReference>
<dbReference type="PANTHER" id="PTHR34236">
    <property type="entry name" value="DIMETHYL SULFOXIDE REDUCTASE TRANSCRIPTIONAL ACTIVATOR"/>
    <property type="match status" value="1"/>
</dbReference>
<evidence type="ECO:0000259" key="3">
    <source>
        <dbReference type="Pfam" id="PF04967"/>
    </source>
</evidence>
<name>L9WYQ8_9EURY</name>
<reference evidence="5 6" key="1">
    <citation type="journal article" date="2014" name="PLoS Genet.">
        <title>Phylogenetically driven sequencing of extremely halophilic archaea reveals strategies for static and dynamic osmo-response.</title>
        <authorList>
            <person name="Becker E.A."/>
            <person name="Seitzer P.M."/>
            <person name="Tritt A."/>
            <person name="Larsen D."/>
            <person name="Krusor M."/>
            <person name="Yao A.I."/>
            <person name="Wu D."/>
            <person name="Madern D."/>
            <person name="Eisen J.A."/>
            <person name="Darling A.E."/>
            <person name="Facciotti M.T."/>
        </authorList>
    </citation>
    <scope>NUCLEOTIDE SEQUENCE [LARGE SCALE GENOMIC DNA]</scope>
    <source>
        <strain evidence="5 6">DSM 10524</strain>
    </source>
</reference>
<evidence type="ECO:0000313" key="5">
    <source>
        <dbReference type="EMBL" id="ELY54620.1"/>
    </source>
</evidence>
<proteinExistence type="predicted"/>
<dbReference type="InterPro" id="IPR056531">
    <property type="entry name" value="HVO_A0563_N"/>
</dbReference>
<protein>
    <submittedName>
        <fullName evidence="5">DNA binding protein</fullName>
    </submittedName>
</protein>
<evidence type="ECO:0000313" key="6">
    <source>
        <dbReference type="Proteomes" id="UP000011688"/>
    </source>
</evidence>
<dbReference type="Pfam" id="PF24280">
    <property type="entry name" value="HVO_A0563_N"/>
    <property type="match status" value="1"/>
</dbReference>
<dbReference type="Pfam" id="PF04967">
    <property type="entry name" value="HTH_10"/>
    <property type="match status" value="1"/>
</dbReference>
<sequence length="216" mass="24238">MYEATVAIADSSAYTAPTDGTDCRIELWCNDHADLLYVVGSSAEPVLSRVREDIGIEDCVRGDGETVVITGSCLKRHETSHIERYLESHDCLLLPPLRYEDGRKHCRILALDPENLTDLYAALLEDGFDVEVLRKREVGVPARSSPLVSLEETLPELTARQREVLSLAIEGGYYEIPRETTSEQLGAELGISRRAVDDHLRRIERKLLSALHTFLY</sequence>
<gene>
    <name evidence="5" type="ORF">C491_18499</name>
</gene>